<keyword evidence="3 4" id="KW-0560">Oxidoreductase</keyword>
<feature type="binding site" evidence="6">
    <location>
        <begin position="11"/>
        <end position="16"/>
    </location>
    <ligand>
        <name>NADP(+)</name>
        <dbReference type="ChEBI" id="CHEBI:58349"/>
    </ligand>
</feature>
<evidence type="ECO:0000256" key="1">
    <source>
        <dbReference type="ARBA" id="ARBA00005525"/>
    </source>
</evidence>
<dbReference type="InterPro" id="IPR028939">
    <property type="entry name" value="P5C_Rdtase_cat_N"/>
</dbReference>
<dbReference type="InterPro" id="IPR008927">
    <property type="entry name" value="6-PGluconate_DH-like_C_sf"/>
</dbReference>
<keyword evidence="10" id="KW-1185">Reference proteome</keyword>
<evidence type="ECO:0000259" key="8">
    <source>
        <dbReference type="Pfam" id="PF14748"/>
    </source>
</evidence>
<dbReference type="PANTHER" id="PTHR11645:SF0">
    <property type="entry name" value="PYRROLINE-5-CARBOXYLATE REDUCTASE 3"/>
    <property type="match status" value="1"/>
</dbReference>
<comment type="catalytic activity">
    <reaction evidence="4">
        <text>L-proline + NAD(+) = (S)-1-pyrroline-5-carboxylate + NADH + 2 H(+)</text>
        <dbReference type="Rhea" id="RHEA:14105"/>
        <dbReference type="ChEBI" id="CHEBI:15378"/>
        <dbReference type="ChEBI" id="CHEBI:17388"/>
        <dbReference type="ChEBI" id="CHEBI:57540"/>
        <dbReference type="ChEBI" id="CHEBI:57945"/>
        <dbReference type="ChEBI" id="CHEBI:60039"/>
        <dbReference type="EC" id="1.5.1.2"/>
    </reaction>
</comment>
<dbReference type="STRING" id="937218.SAMN06297251_101354"/>
<proteinExistence type="inferred from homology"/>
<evidence type="ECO:0000313" key="10">
    <source>
        <dbReference type="Proteomes" id="UP000192656"/>
    </source>
</evidence>
<dbReference type="Pfam" id="PF14748">
    <property type="entry name" value="P5CR_dimer"/>
    <property type="match status" value="1"/>
</dbReference>
<protein>
    <recommendedName>
        <fullName evidence="4 5">Pyrroline-5-carboxylate reductase</fullName>
        <shortName evidence="4">P5C reductase</shortName>
        <shortName evidence="4">P5CR</shortName>
        <ecNumber evidence="4 5">1.5.1.2</ecNumber>
    </recommendedName>
    <alternativeName>
        <fullName evidence="4">PCA reductase</fullName>
    </alternativeName>
</protein>
<comment type="function">
    <text evidence="4">Catalyzes the reduction of 1-pyrroline-5-carboxylate (PCA) to L-proline.</text>
</comment>
<dbReference type="Proteomes" id="UP000192656">
    <property type="component" value="Unassembled WGS sequence"/>
</dbReference>
<accession>A0A1W1YIU9</accession>
<dbReference type="NCBIfam" id="TIGR00112">
    <property type="entry name" value="proC"/>
    <property type="match status" value="1"/>
</dbReference>
<dbReference type="UniPathway" id="UPA00098">
    <property type="reaction ID" value="UER00361"/>
</dbReference>
<evidence type="ECO:0000256" key="6">
    <source>
        <dbReference type="PIRSR" id="PIRSR000193-1"/>
    </source>
</evidence>
<dbReference type="GO" id="GO:0004735">
    <property type="term" value="F:pyrroline-5-carboxylate reductase activity"/>
    <property type="evidence" value="ECO:0007669"/>
    <property type="project" value="UniProtKB-UniRule"/>
</dbReference>
<dbReference type="FunFam" id="1.10.3730.10:FF:000001">
    <property type="entry name" value="Pyrroline-5-carboxylate reductase"/>
    <property type="match status" value="1"/>
</dbReference>
<gene>
    <name evidence="4" type="primary">proC</name>
    <name evidence="9" type="ORF">SAMN06297251_101354</name>
</gene>
<evidence type="ECO:0000259" key="7">
    <source>
        <dbReference type="Pfam" id="PF03807"/>
    </source>
</evidence>
<dbReference type="Gene3D" id="1.10.3730.10">
    <property type="entry name" value="ProC C-terminal domain-like"/>
    <property type="match status" value="1"/>
</dbReference>
<dbReference type="SUPFAM" id="SSF48179">
    <property type="entry name" value="6-phosphogluconate dehydrogenase C-terminal domain-like"/>
    <property type="match status" value="1"/>
</dbReference>
<evidence type="ECO:0000313" key="9">
    <source>
        <dbReference type="EMBL" id="SMC36052.1"/>
    </source>
</evidence>
<dbReference type="AlphaFoldDB" id="A0A1W1YIU9"/>
<dbReference type="EC" id="1.5.1.2" evidence="4 5"/>
<keyword evidence="4" id="KW-0641">Proline biosynthesis</keyword>
<comment type="catalytic activity">
    <reaction evidence="4">
        <text>L-proline + NADP(+) = (S)-1-pyrroline-5-carboxylate + NADPH + 2 H(+)</text>
        <dbReference type="Rhea" id="RHEA:14109"/>
        <dbReference type="ChEBI" id="CHEBI:15378"/>
        <dbReference type="ChEBI" id="CHEBI:17388"/>
        <dbReference type="ChEBI" id="CHEBI:57783"/>
        <dbReference type="ChEBI" id="CHEBI:58349"/>
        <dbReference type="ChEBI" id="CHEBI:60039"/>
        <dbReference type="EC" id="1.5.1.2"/>
    </reaction>
</comment>
<dbReference type="InterPro" id="IPR000304">
    <property type="entry name" value="Pyrroline-COOH_reductase"/>
</dbReference>
<dbReference type="OrthoDB" id="9805754at2"/>
<name>A0A1W1YIU9_9HYPH</name>
<comment type="subcellular location">
    <subcellularLocation>
        <location evidence="4">Cytoplasm</location>
    </subcellularLocation>
</comment>
<dbReference type="GO" id="GO:0055129">
    <property type="term" value="P:L-proline biosynthetic process"/>
    <property type="evidence" value="ECO:0007669"/>
    <property type="project" value="UniProtKB-UniRule"/>
</dbReference>
<sequence>MLQSGERILVLGGGNMGCALIGGWLDAGLAPEALLVVDPNRGEALGKLIERYGFRHETETPADFAPTVALLAVKPQMMGDALPPLKAALSPETLIVSIAAGTTVAALSKHLGEADGHERPIVRAMPNTPSLIGRGITGAYPNGQVSEERRAVADTLLAASGPVEWVDSEALIDAVTSVSGSGPAYVFHLAECMAKAGEAMGLPADLAMRLARHTVAGAGELMIRSDETPAKLRQNVTSPNGTTQAGLEVLMDDFTGLPPLVERTVRAARDRAVALSKD</sequence>
<comment type="similarity">
    <text evidence="1 4">Belongs to the pyrroline-5-carboxylate reductase family.</text>
</comment>
<evidence type="ECO:0000256" key="2">
    <source>
        <dbReference type="ARBA" id="ARBA00022857"/>
    </source>
</evidence>
<feature type="domain" description="Pyrroline-5-carboxylate reductase catalytic N-terminal" evidence="7">
    <location>
        <begin position="7"/>
        <end position="101"/>
    </location>
</feature>
<feature type="binding site" evidence="6">
    <location>
        <begin position="72"/>
        <end position="75"/>
    </location>
    <ligand>
        <name>NADP(+)</name>
        <dbReference type="ChEBI" id="CHEBI:58349"/>
    </ligand>
</feature>
<evidence type="ECO:0000256" key="3">
    <source>
        <dbReference type="ARBA" id="ARBA00023002"/>
    </source>
</evidence>
<dbReference type="InterPro" id="IPR036291">
    <property type="entry name" value="NAD(P)-bd_dom_sf"/>
</dbReference>
<dbReference type="HAMAP" id="MF_01925">
    <property type="entry name" value="P5C_reductase"/>
    <property type="match status" value="1"/>
</dbReference>
<feature type="domain" description="Pyrroline-5-carboxylate reductase dimerisation" evidence="8">
    <location>
        <begin position="169"/>
        <end position="273"/>
    </location>
</feature>
<evidence type="ECO:0000256" key="5">
    <source>
        <dbReference type="NCBIfam" id="TIGR00112"/>
    </source>
</evidence>
<dbReference type="InterPro" id="IPR029036">
    <property type="entry name" value="P5CR_dimer"/>
</dbReference>
<keyword evidence="4" id="KW-0963">Cytoplasm</keyword>
<dbReference type="EMBL" id="FWXR01000001">
    <property type="protein sequence ID" value="SMC36052.1"/>
    <property type="molecule type" value="Genomic_DNA"/>
</dbReference>
<reference evidence="9 10" key="1">
    <citation type="submission" date="2017-04" db="EMBL/GenBank/DDBJ databases">
        <authorList>
            <person name="Afonso C.L."/>
            <person name="Miller P.J."/>
            <person name="Scott M.A."/>
            <person name="Spackman E."/>
            <person name="Goraichik I."/>
            <person name="Dimitrov K.M."/>
            <person name="Suarez D.L."/>
            <person name="Swayne D.E."/>
        </authorList>
    </citation>
    <scope>NUCLEOTIDE SEQUENCE [LARGE SCALE GENOMIC DNA]</scope>
    <source>
        <strain evidence="9 10">CGMCC 1.10972</strain>
    </source>
</reference>
<keyword evidence="2 4" id="KW-0521">NADP</keyword>
<dbReference type="Gene3D" id="3.40.50.720">
    <property type="entry name" value="NAD(P)-binding Rossmann-like Domain"/>
    <property type="match status" value="1"/>
</dbReference>
<dbReference type="GO" id="GO:0005737">
    <property type="term" value="C:cytoplasm"/>
    <property type="evidence" value="ECO:0007669"/>
    <property type="project" value="UniProtKB-SubCell"/>
</dbReference>
<evidence type="ECO:0000256" key="4">
    <source>
        <dbReference type="HAMAP-Rule" id="MF_01925"/>
    </source>
</evidence>
<keyword evidence="4" id="KW-0028">Amino-acid biosynthesis</keyword>
<dbReference type="PIRSF" id="PIRSF000193">
    <property type="entry name" value="Pyrrol-5-carb_rd"/>
    <property type="match status" value="1"/>
</dbReference>
<dbReference type="Pfam" id="PF03807">
    <property type="entry name" value="F420_oxidored"/>
    <property type="match status" value="1"/>
</dbReference>
<dbReference type="SUPFAM" id="SSF51735">
    <property type="entry name" value="NAD(P)-binding Rossmann-fold domains"/>
    <property type="match status" value="1"/>
</dbReference>
<comment type="pathway">
    <text evidence="4">Amino-acid biosynthesis; L-proline biosynthesis; L-proline from L-glutamate 5-semialdehyde: step 1/1.</text>
</comment>
<dbReference type="PANTHER" id="PTHR11645">
    <property type="entry name" value="PYRROLINE-5-CARBOXYLATE REDUCTASE"/>
    <property type="match status" value="1"/>
</dbReference>
<dbReference type="RefSeq" id="WP_084408230.1">
    <property type="nucleotide sequence ID" value="NZ_FWXR01000001.1"/>
</dbReference>
<organism evidence="9 10">
    <name type="scientific">Fulvimarina manganoxydans</name>
    <dbReference type="NCBI Taxonomy" id="937218"/>
    <lineage>
        <taxon>Bacteria</taxon>
        <taxon>Pseudomonadati</taxon>
        <taxon>Pseudomonadota</taxon>
        <taxon>Alphaproteobacteria</taxon>
        <taxon>Hyphomicrobiales</taxon>
        <taxon>Aurantimonadaceae</taxon>
        <taxon>Fulvimarina</taxon>
    </lineage>
</organism>